<sequence>MGKKNETSNLNPKPSQNNSNVRAQWTPQQITIFCEACVDEVFKGNRPTTHFNKLGWRKIEANFKKNTGKEYPRIKFKHKWDTLKKDWVAWNKLKGSEIGLGWDATKGTITATDEWWERKLTEVPEAAKFREKGLDNADLLDIMFKDTAAIGNLAWAPSSGVLPSDLETLEEGLGDASGDLSSPDDDEVETPSLTQPTQDKGKKRVSISSLHASLMEPRSSIRDVMERVCTLDGAEKGSDLYLMAARIFQKREKREMFVVMGEPHLQLKFLKDEAELLGRHYFTT</sequence>
<evidence type="ECO:0000256" key="1">
    <source>
        <dbReference type="SAM" id="MobiDB-lite"/>
    </source>
</evidence>
<dbReference type="InterPro" id="IPR024752">
    <property type="entry name" value="Myb/SANT-like_dom"/>
</dbReference>
<protein>
    <recommendedName>
        <fullName evidence="2">Myb/SANT-like domain-containing protein</fullName>
    </recommendedName>
</protein>
<proteinExistence type="predicted"/>
<evidence type="ECO:0000259" key="2">
    <source>
        <dbReference type="Pfam" id="PF12776"/>
    </source>
</evidence>
<reference evidence="3" key="1">
    <citation type="submission" date="2018-02" db="EMBL/GenBank/DDBJ databases">
        <authorList>
            <person name="Cohen D.B."/>
            <person name="Kent A.D."/>
        </authorList>
    </citation>
    <scope>NUCLEOTIDE SEQUENCE</scope>
</reference>
<gene>
    <name evidence="3" type="ORF">FSB_LOCUS6807</name>
</gene>
<dbReference type="AlphaFoldDB" id="A0A2N9EVT9"/>
<dbReference type="PANTHER" id="PTHR47851:SF1">
    <property type="entry name" value="OS06G0588700 PROTEIN"/>
    <property type="match status" value="1"/>
</dbReference>
<feature type="domain" description="Myb/SANT-like" evidence="2">
    <location>
        <begin position="24"/>
        <end position="118"/>
    </location>
</feature>
<feature type="region of interest" description="Disordered" evidence="1">
    <location>
        <begin position="172"/>
        <end position="206"/>
    </location>
</feature>
<dbReference type="PANTHER" id="PTHR47851">
    <property type="entry name" value="OS06G0588700 PROTEIN-RELATED"/>
    <property type="match status" value="1"/>
</dbReference>
<accession>A0A2N9EVT9</accession>
<feature type="compositionally biased region" description="Polar residues" evidence="1">
    <location>
        <begin position="7"/>
        <end position="22"/>
    </location>
</feature>
<name>A0A2N9EVT9_FAGSY</name>
<evidence type="ECO:0000313" key="3">
    <source>
        <dbReference type="EMBL" id="SPC78925.1"/>
    </source>
</evidence>
<dbReference type="EMBL" id="OIVN01000358">
    <property type="protein sequence ID" value="SPC78925.1"/>
    <property type="molecule type" value="Genomic_DNA"/>
</dbReference>
<feature type="region of interest" description="Disordered" evidence="1">
    <location>
        <begin position="1"/>
        <end position="22"/>
    </location>
</feature>
<organism evidence="3">
    <name type="scientific">Fagus sylvatica</name>
    <name type="common">Beechnut</name>
    <dbReference type="NCBI Taxonomy" id="28930"/>
    <lineage>
        <taxon>Eukaryota</taxon>
        <taxon>Viridiplantae</taxon>
        <taxon>Streptophyta</taxon>
        <taxon>Embryophyta</taxon>
        <taxon>Tracheophyta</taxon>
        <taxon>Spermatophyta</taxon>
        <taxon>Magnoliopsida</taxon>
        <taxon>eudicotyledons</taxon>
        <taxon>Gunneridae</taxon>
        <taxon>Pentapetalae</taxon>
        <taxon>rosids</taxon>
        <taxon>fabids</taxon>
        <taxon>Fagales</taxon>
        <taxon>Fagaceae</taxon>
        <taxon>Fagus</taxon>
    </lineage>
</organism>
<dbReference type="Pfam" id="PF12776">
    <property type="entry name" value="Myb_DNA-bind_3"/>
    <property type="match status" value="1"/>
</dbReference>